<dbReference type="PIRSF" id="PIRSF001220">
    <property type="entry name" value="L-ASNase_gatD"/>
    <property type="match status" value="1"/>
</dbReference>
<feature type="chain" id="PRO_5023824455" description="asparaginase" evidence="6">
    <location>
        <begin position="19"/>
        <end position="660"/>
    </location>
</feature>
<dbReference type="GO" id="GO:0005524">
    <property type="term" value="F:ATP binding"/>
    <property type="evidence" value="ECO:0007669"/>
    <property type="project" value="InterPro"/>
</dbReference>
<dbReference type="GO" id="GO:0004672">
    <property type="term" value="F:protein kinase activity"/>
    <property type="evidence" value="ECO:0007669"/>
    <property type="project" value="InterPro"/>
</dbReference>
<organism evidence="8 9">
    <name type="scientific">Streblomastix strix</name>
    <dbReference type="NCBI Taxonomy" id="222440"/>
    <lineage>
        <taxon>Eukaryota</taxon>
        <taxon>Metamonada</taxon>
        <taxon>Preaxostyla</taxon>
        <taxon>Oxymonadida</taxon>
        <taxon>Streblomastigidae</taxon>
        <taxon>Streblomastix</taxon>
    </lineage>
</organism>
<evidence type="ECO:0000259" key="7">
    <source>
        <dbReference type="PROSITE" id="PS50011"/>
    </source>
</evidence>
<dbReference type="GO" id="GO:0004067">
    <property type="term" value="F:asparaginase activity"/>
    <property type="evidence" value="ECO:0007669"/>
    <property type="project" value="UniProtKB-UniRule"/>
</dbReference>
<dbReference type="Gene3D" id="3.40.50.1170">
    <property type="entry name" value="L-asparaginase, N-terminal domain"/>
    <property type="match status" value="1"/>
</dbReference>
<dbReference type="PRINTS" id="PR00139">
    <property type="entry name" value="ASNGLNASE"/>
</dbReference>
<dbReference type="Proteomes" id="UP000324800">
    <property type="component" value="Unassembled WGS sequence"/>
</dbReference>
<sequence length="660" mass="73622">MTLALFVLVAAINCYCSGDEPQEKRSILIIYTGGTIGMDKVNGSYGPKPGFLKEQMDNNSLFQDPRVPNYEFLEFSPLLDSSDIRPDNWILIVQALQENYDKYDGFVVIHGTDTMTYTSSALSFMLKNLRKAVVMTGAQVPMIEPYNDAVSNLLGAMLVAAGSSGQGSQIEVISEVTVFFRGLLLRGNKAVKYSSVDWEGFLVGGLDDNQGMLGKWKNIMNININDILMGINTYYNDNDNNNQVQDDFISIKWQNVLPQQCVIKGSFGEVQNKRGKCDSFGIYDNVSHNIGMIWIHPGLRAIQIEGILSGLISGGADAVVLIAPFDGSLPEEKKDLMDVISKYSKSNQSLSEDYGVIGLHDTTLEAAYAKLCWVMALPDKTLDERIQLMKSNLRGEMSDELLVNNKNDGLPTLLIVMLILNEFLETLSENQVKRVLKVRSGVEAGNIIVKNVANSGCHSLIKYETGFVEGAEYCFVSEFQSNLSLQQMLDALPRTVLYGSARRFILYVLAQVLYALDEIHNRRMQHYGLKPSIIYIGKDLTIQLANLGLRAFVKPDSGETSEFYCPDKFGDPHVPMGACDIFSFGVIAMHFFVQSREYAGEQLLELFKQCANEDFSKRPTLDDLLGQNEIIQNFNEVETDPMLKQGVMDTLHNISQVVQR</sequence>
<dbReference type="InterPro" id="IPR027474">
    <property type="entry name" value="L-asparaginase_N"/>
</dbReference>
<dbReference type="InterPro" id="IPR027475">
    <property type="entry name" value="Asparaginase/glutaminase_AS2"/>
</dbReference>
<feature type="binding site" evidence="3">
    <location>
        <begin position="112"/>
        <end position="113"/>
    </location>
    <ligand>
        <name>substrate</name>
    </ligand>
</feature>
<dbReference type="Gene3D" id="1.10.510.10">
    <property type="entry name" value="Transferase(Phosphotransferase) domain 1"/>
    <property type="match status" value="1"/>
</dbReference>
<evidence type="ECO:0000313" key="8">
    <source>
        <dbReference type="EMBL" id="KAA6373640.1"/>
    </source>
</evidence>
<dbReference type="EC" id="3.5.1.1" evidence="1"/>
<dbReference type="AlphaFoldDB" id="A0A5J4UTZ9"/>
<dbReference type="PROSITE" id="PS00144">
    <property type="entry name" value="ASN_GLN_ASE_1"/>
    <property type="match status" value="1"/>
</dbReference>
<evidence type="ECO:0000256" key="3">
    <source>
        <dbReference type="PIRSR" id="PIRSR001220-2"/>
    </source>
</evidence>
<protein>
    <recommendedName>
        <fullName evidence="1">asparaginase</fullName>
        <ecNumber evidence="1">3.5.1.1</ecNumber>
    </recommendedName>
</protein>
<evidence type="ECO:0000256" key="5">
    <source>
        <dbReference type="PROSITE-ProRule" id="PRU10100"/>
    </source>
</evidence>
<dbReference type="PROSITE" id="PS50011">
    <property type="entry name" value="PROTEIN_KINASE_DOM"/>
    <property type="match status" value="1"/>
</dbReference>
<dbReference type="PIRSF" id="PIRSF500176">
    <property type="entry name" value="L_ASNase"/>
    <property type="match status" value="1"/>
</dbReference>
<reference evidence="8 9" key="1">
    <citation type="submission" date="2019-03" db="EMBL/GenBank/DDBJ databases">
        <title>Single cell metagenomics reveals metabolic interactions within the superorganism composed of flagellate Streblomastix strix and complex community of Bacteroidetes bacteria on its surface.</title>
        <authorList>
            <person name="Treitli S.C."/>
            <person name="Kolisko M."/>
            <person name="Husnik F."/>
            <person name="Keeling P."/>
            <person name="Hampl V."/>
        </authorList>
    </citation>
    <scope>NUCLEOTIDE SEQUENCE [LARGE SCALE GENOMIC DNA]</scope>
    <source>
        <strain evidence="8">ST1C</strain>
    </source>
</reference>
<accession>A0A5J4UTZ9</accession>
<dbReference type="Pfam" id="PF00069">
    <property type="entry name" value="Pkinase"/>
    <property type="match status" value="1"/>
</dbReference>
<feature type="active site" evidence="4">
    <location>
        <position position="35"/>
    </location>
</feature>
<dbReference type="InterPro" id="IPR011009">
    <property type="entry name" value="Kinase-like_dom_sf"/>
</dbReference>
<evidence type="ECO:0000256" key="6">
    <source>
        <dbReference type="SAM" id="SignalP"/>
    </source>
</evidence>
<comment type="caution">
    <text evidence="8">The sequence shown here is derived from an EMBL/GenBank/DDBJ whole genome shotgun (WGS) entry which is preliminary data.</text>
</comment>
<keyword evidence="6" id="KW-0732">Signal</keyword>
<feature type="domain" description="Protein kinase" evidence="7">
    <location>
        <begin position="386"/>
        <end position="660"/>
    </location>
</feature>
<gene>
    <name evidence="8" type="ORF">EZS28_030833</name>
</gene>
<dbReference type="SUPFAM" id="SSF53774">
    <property type="entry name" value="Glutaminase/Asparaginase"/>
    <property type="match status" value="1"/>
</dbReference>
<dbReference type="OrthoDB" id="427002at2759"/>
<proteinExistence type="predicted"/>
<dbReference type="InterPro" id="IPR000719">
    <property type="entry name" value="Prot_kinase_dom"/>
</dbReference>
<dbReference type="EMBL" id="SNRW01012571">
    <property type="protein sequence ID" value="KAA6373640.1"/>
    <property type="molecule type" value="Genomic_DNA"/>
</dbReference>
<dbReference type="PANTHER" id="PTHR11707">
    <property type="entry name" value="L-ASPARAGINASE"/>
    <property type="match status" value="1"/>
</dbReference>
<feature type="signal peptide" evidence="6">
    <location>
        <begin position="1"/>
        <end position="18"/>
    </location>
</feature>
<feature type="active site" description="O-isoaspartyl threonine intermediate" evidence="2">
    <location>
        <position position="35"/>
    </location>
</feature>
<evidence type="ECO:0000256" key="1">
    <source>
        <dbReference type="ARBA" id="ARBA00012920"/>
    </source>
</evidence>
<evidence type="ECO:0000256" key="2">
    <source>
        <dbReference type="PIRSR" id="PIRSR001220-1"/>
    </source>
</evidence>
<evidence type="ECO:0000313" key="9">
    <source>
        <dbReference type="Proteomes" id="UP000324800"/>
    </source>
</evidence>
<dbReference type="SUPFAM" id="SSF56112">
    <property type="entry name" value="Protein kinase-like (PK-like)"/>
    <property type="match status" value="1"/>
</dbReference>
<dbReference type="PROSITE" id="PS00917">
    <property type="entry name" value="ASN_GLN_ASE_2"/>
    <property type="match status" value="1"/>
</dbReference>
<dbReference type="InterPro" id="IPR027473">
    <property type="entry name" value="L-asparaginase_C"/>
</dbReference>
<name>A0A5J4UTZ9_9EUKA</name>
<feature type="non-terminal residue" evidence="8">
    <location>
        <position position="660"/>
    </location>
</feature>
<dbReference type="SFLD" id="SFLDS00057">
    <property type="entry name" value="Glutaminase/Asparaginase"/>
    <property type="match status" value="1"/>
</dbReference>
<evidence type="ECO:0000256" key="4">
    <source>
        <dbReference type="PROSITE-ProRule" id="PRU10099"/>
    </source>
</evidence>
<dbReference type="InterPro" id="IPR036152">
    <property type="entry name" value="Asp/glu_Ase-like_sf"/>
</dbReference>
<dbReference type="Pfam" id="PF00710">
    <property type="entry name" value="Asparaginase"/>
    <property type="match status" value="1"/>
</dbReference>
<feature type="binding site" evidence="3">
    <location>
        <position position="81"/>
    </location>
    <ligand>
        <name>substrate</name>
    </ligand>
</feature>
<feature type="active site" evidence="5">
    <location>
        <position position="112"/>
    </location>
</feature>
<dbReference type="GO" id="GO:0006528">
    <property type="term" value="P:asparagine metabolic process"/>
    <property type="evidence" value="ECO:0007669"/>
    <property type="project" value="UniProtKB-ARBA"/>
</dbReference>
<dbReference type="InterPro" id="IPR037152">
    <property type="entry name" value="L-asparaginase_N_sf"/>
</dbReference>
<dbReference type="InterPro" id="IPR006034">
    <property type="entry name" value="Asparaginase/glutaminase-like"/>
</dbReference>
<dbReference type="SMART" id="SM00870">
    <property type="entry name" value="Asparaginase"/>
    <property type="match status" value="1"/>
</dbReference>
<dbReference type="InterPro" id="IPR020827">
    <property type="entry name" value="Asparaginase/glutaminase_AS1"/>
</dbReference>
<dbReference type="PROSITE" id="PS51732">
    <property type="entry name" value="ASN_GLN_ASE_3"/>
    <property type="match status" value="1"/>
</dbReference>
<dbReference type="SMART" id="SM00220">
    <property type="entry name" value="S_TKc"/>
    <property type="match status" value="1"/>
</dbReference>
<dbReference type="PANTHER" id="PTHR11707:SF28">
    <property type="entry name" value="60 KDA LYSOPHOSPHOLIPASE"/>
    <property type="match status" value="1"/>
</dbReference>
<dbReference type="Gene3D" id="3.40.50.40">
    <property type="match status" value="1"/>
</dbReference>